<protein>
    <submittedName>
        <fullName evidence="1">Uncharacterized protein</fullName>
    </submittedName>
</protein>
<sequence length="61" mass="6717">MVCGTPHMIMNHLTFPKHIKSHIPSRACSDVGECGRLRFTQLPASIPPAHVALSRLSKPRS</sequence>
<keyword evidence="2" id="KW-1185">Reference proteome</keyword>
<comment type="caution">
    <text evidence="1">The sequence shown here is derived from an EMBL/GenBank/DDBJ whole genome shotgun (WGS) entry which is preliminary data.</text>
</comment>
<proteinExistence type="predicted"/>
<dbReference type="AlphaFoldDB" id="A0A9P6CHJ9"/>
<organism evidence="1 2">
    <name type="scientific">Collybia nuda</name>
    <dbReference type="NCBI Taxonomy" id="64659"/>
    <lineage>
        <taxon>Eukaryota</taxon>
        <taxon>Fungi</taxon>
        <taxon>Dikarya</taxon>
        <taxon>Basidiomycota</taxon>
        <taxon>Agaricomycotina</taxon>
        <taxon>Agaricomycetes</taxon>
        <taxon>Agaricomycetidae</taxon>
        <taxon>Agaricales</taxon>
        <taxon>Tricholomatineae</taxon>
        <taxon>Clitocybaceae</taxon>
        <taxon>Collybia</taxon>
    </lineage>
</organism>
<dbReference type="EMBL" id="MU150242">
    <property type="protein sequence ID" value="KAF9466297.1"/>
    <property type="molecule type" value="Genomic_DNA"/>
</dbReference>
<dbReference type="Proteomes" id="UP000807353">
    <property type="component" value="Unassembled WGS sequence"/>
</dbReference>
<evidence type="ECO:0000313" key="2">
    <source>
        <dbReference type="Proteomes" id="UP000807353"/>
    </source>
</evidence>
<evidence type="ECO:0000313" key="1">
    <source>
        <dbReference type="EMBL" id="KAF9466297.1"/>
    </source>
</evidence>
<gene>
    <name evidence="1" type="ORF">BDZ94DRAFT_1251624</name>
</gene>
<reference evidence="1" key="1">
    <citation type="submission" date="2020-11" db="EMBL/GenBank/DDBJ databases">
        <authorList>
            <consortium name="DOE Joint Genome Institute"/>
            <person name="Ahrendt S."/>
            <person name="Riley R."/>
            <person name="Andreopoulos W."/>
            <person name="Labutti K."/>
            <person name="Pangilinan J."/>
            <person name="Ruiz-Duenas F.J."/>
            <person name="Barrasa J.M."/>
            <person name="Sanchez-Garcia M."/>
            <person name="Camarero S."/>
            <person name="Miyauchi S."/>
            <person name="Serrano A."/>
            <person name="Linde D."/>
            <person name="Babiker R."/>
            <person name="Drula E."/>
            <person name="Ayuso-Fernandez I."/>
            <person name="Pacheco R."/>
            <person name="Padilla G."/>
            <person name="Ferreira P."/>
            <person name="Barriuso J."/>
            <person name="Kellner H."/>
            <person name="Castanera R."/>
            <person name="Alfaro M."/>
            <person name="Ramirez L."/>
            <person name="Pisabarro A.G."/>
            <person name="Kuo A."/>
            <person name="Tritt A."/>
            <person name="Lipzen A."/>
            <person name="He G."/>
            <person name="Yan M."/>
            <person name="Ng V."/>
            <person name="Cullen D."/>
            <person name="Martin F."/>
            <person name="Rosso M.-N."/>
            <person name="Henrissat B."/>
            <person name="Hibbett D."/>
            <person name="Martinez A.T."/>
            <person name="Grigoriev I.V."/>
        </authorList>
    </citation>
    <scope>NUCLEOTIDE SEQUENCE</scope>
    <source>
        <strain evidence="1">CBS 247.69</strain>
    </source>
</reference>
<accession>A0A9P6CHJ9</accession>
<name>A0A9P6CHJ9_9AGAR</name>